<name>A0AA41U8C9_9MICO</name>
<feature type="transmembrane region" description="Helical" evidence="1">
    <location>
        <begin position="110"/>
        <end position="129"/>
    </location>
</feature>
<sequence length="147" mass="15812">MRVRLLRWVSGAYVAVVLTITMWPAPATTDAPEWAQAVLLLLHDAGVPMSFWALEALANVLMFVPFGILGMLLSRRPAWLVVLAGAGFTTAIELTQLLVPGRVATLQDVVMNTAGAAVGVASVLAWRAARARAEPGRRRTGHLPYGR</sequence>
<evidence type="ECO:0000259" key="2">
    <source>
        <dbReference type="Pfam" id="PF04892"/>
    </source>
</evidence>
<feature type="transmembrane region" description="Helical" evidence="1">
    <location>
        <begin position="51"/>
        <end position="72"/>
    </location>
</feature>
<reference evidence="3" key="1">
    <citation type="submission" date="2022-01" db="EMBL/GenBank/DDBJ databases">
        <title>Antribacter sp. nov., isolated from Guizhou of China.</title>
        <authorList>
            <person name="Chengliang C."/>
            <person name="Ya Z."/>
        </authorList>
    </citation>
    <scope>NUCLEOTIDE SEQUENCE</scope>
    <source>
        <strain evidence="3">KLBMP 9083</strain>
    </source>
</reference>
<keyword evidence="1" id="KW-1133">Transmembrane helix</keyword>
<dbReference type="AlphaFoldDB" id="A0AA41U8C9"/>
<evidence type="ECO:0000256" key="1">
    <source>
        <dbReference type="SAM" id="Phobius"/>
    </source>
</evidence>
<dbReference type="RefSeq" id="WP_236088134.1">
    <property type="nucleotide sequence ID" value="NZ_JAKGSG010000020.1"/>
</dbReference>
<evidence type="ECO:0000313" key="3">
    <source>
        <dbReference type="EMBL" id="MCF4120362.1"/>
    </source>
</evidence>
<accession>A0AA41U8C9</accession>
<comment type="caution">
    <text evidence="3">The sequence shown here is derived from an EMBL/GenBank/DDBJ whole genome shotgun (WGS) entry which is preliminary data.</text>
</comment>
<keyword evidence="1" id="KW-0472">Membrane</keyword>
<protein>
    <submittedName>
        <fullName evidence="3">VanZ family protein</fullName>
    </submittedName>
</protein>
<dbReference type="Proteomes" id="UP001165405">
    <property type="component" value="Unassembled WGS sequence"/>
</dbReference>
<dbReference type="InterPro" id="IPR006976">
    <property type="entry name" value="VanZ-like"/>
</dbReference>
<dbReference type="EMBL" id="JAKGSG010000020">
    <property type="protein sequence ID" value="MCF4120362.1"/>
    <property type="molecule type" value="Genomic_DNA"/>
</dbReference>
<gene>
    <name evidence="3" type="ORF">L1785_05150</name>
</gene>
<feature type="domain" description="VanZ-like" evidence="2">
    <location>
        <begin position="12"/>
        <end position="124"/>
    </location>
</feature>
<evidence type="ECO:0000313" key="4">
    <source>
        <dbReference type="Proteomes" id="UP001165405"/>
    </source>
</evidence>
<feature type="transmembrane region" description="Helical" evidence="1">
    <location>
        <begin position="79"/>
        <end position="98"/>
    </location>
</feature>
<proteinExistence type="predicted"/>
<dbReference type="Pfam" id="PF04892">
    <property type="entry name" value="VanZ"/>
    <property type="match status" value="1"/>
</dbReference>
<keyword evidence="4" id="KW-1185">Reference proteome</keyword>
<keyword evidence="1" id="KW-0812">Transmembrane</keyword>
<organism evidence="3 4">
    <name type="scientific">Antribacter soli</name>
    <dbReference type="NCBI Taxonomy" id="2910976"/>
    <lineage>
        <taxon>Bacteria</taxon>
        <taxon>Bacillati</taxon>
        <taxon>Actinomycetota</taxon>
        <taxon>Actinomycetes</taxon>
        <taxon>Micrococcales</taxon>
        <taxon>Promicromonosporaceae</taxon>
        <taxon>Antribacter</taxon>
    </lineage>
</organism>